<dbReference type="AlphaFoldDB" id="A0A1H5FHB3"/>
<name>A0A1H5FHB3_9PSED</name>
<evidence type="ECO:0000313" key="4">
    <source>
        <dbReference type="Proteomes" id="UP000183114"/>
    </source>
</evidence>
<dbReference type="RefSeq" id="WP_328586408.1">
    <property type="nucleotide sequence ID" value="NZ_FNTF01000002.1"/>
</dbReference>
<evidence type="ECO:0000259" key="2">
    <source>
        <dbReference type="Pfam" id="PF12852"/>
    </source>
</evidence>
<feature type="domain" description="AraC-type transcription regulator ligand-binding" evidence="2">
    <location>
        <begin position="2"/>
        <end position="77"/>
    </location>
</feature>
<dbReference type="EMBL" id="FNTF01000002">
    <property type="protein sequence ID" value="SEE02358.1"/>
    <property type="molecule type" value="Genomic_DNA"/>
</dbReference>
<dbReference type="Proteomes" id="UP000183114">
    <property type="component" value="Unassembled WGS sequence"/>
</dbReference>
<evidence type="ECO:0000313" key="3">
    <source>
        <dbReference type="EMBL" id="SEE02358.1"/>
    </source>
</evidence>
<organism evidence="3 4">
    <name type="scientific">Pseudomonas frederiksbergensis</name>
    <dbReference type="NCBI Taxonomy" id="104087"/>
    <lineage>
        <taxon>Bacteria</taxon>
        <taxon>Pseudomonadati</taxon>
        <taxon>Pseudomonadota</taxon>
        <taxon>Gammaproteobacteria</taxon>
        <taxon>Pseudomonadales</taxon>
        <taxon>Pseudomonadaceae</taxon>
        <taxon>Pseudomonas</taxon>
    </lineage>
</organism>
<keyword evidence="1" id="KW-0238">DNA-binding</keyword>
<evidence type="ECO:0000256" key="1">
    <source>
        <dbReference type="ARBA" id="ARBA00023125"/>
    </source>
</evidence>
<proteinExistence type="predicted"/>
<dbReference type="InterPro" id="IPR032783">
    <property type="entry name" value="AraC_lig"/>
</dbReference>
<gene>
    <name evidence="3" type="ORF">SAMN04490185_4760</name>
</gene>
<dbReference type="GO" id="GO:0003677">
    <property type="term" value="F:DNA binding"/>
    <property type="evidence" value="ECO:0007669"/>
    <property type="project" value="UniProtKB-KW"/>
</dbReference>
<dbReference type="Pfam" id="PF12852">
    <property type="entry name" value="Cupin_6"/>
    <property type="match status" value="1"/>
</dbReference>
<reference evidence="3 4" key="1">
    <citation type="submission" date="2016-10" db="EMBL/GenBank/DDBJ databases">
        <authorList>
            <person name="de Groot N.N."/>
        </authorList>
    </citation>
    <scope>NUCLEOTIDE SEQUENCE [LARGE SCALE GENOMIC DNA]</scope>
    <source>
        <strain evidence="3 4">BS3655</strain>
    </source>
</reference>
<accession>A0A1H5FHB3</accession>
<sequence>MDRLSTLLSQFGVRANLFYNGNLCGMASYDGADQRGHIHLLQAGSVTLQGIDPKDLLLTRPSLISLLRPSRSFMADKHWPKLAHF</sequence>
<protein>
    <submittedName>
        <fullName evidence="3">Cupin</fullName>
    </submittedName>
</protein>